<dbReference type="NCBIfam" id="TIGR03725">
    <property type="entry name" value="T6A_YeaZ"/>
    <property type="match status" value="1"/>
</dbReference>
<dbReference type="Pfam" id="PF00814">
    <property type="entry name" value="TsaD"/>
    <property type="match status" value="1"/>
</dbReference>
<dbReference type="AlphaFoldDB" id="A0A2A7MD27"/>
<feature type="domain" description="Gcp-like" evidence="1">
    <location>
        <begin position="23"/>
        <end position="225"/>
    </location>
</feature>
<dbReference type="GO" id="GO:0005829">
    <property type="term" value="C:cytosol"/>
    <property type="evidence" value="ECO:0007669"/>
    <property type="project" value="TreeGrafter"/>
</dbReference>
<dbReference type="InterPro" id="IPR043129">
    <property type="entry name" value="ATPase_NBD"/>
</dbReference>
<reference evidence="4 6" key="1">
    <citation type="submission" date="2017-10" db="EMBL/GenBank/DDBJ databases">
        <title>Effective Description of Clostridium neonatale sp. nov. linked to necrotizing enterocolitis in neonates and a clarification of species assignable to the genus Clostridium (Prazmowski 1880) emend. Lawson and Rainey 2016.</title>
        <authorList>
            <person name="Bernard K."/>
            <person name="Burdz T."/>
            <person name="Wiebe D."/>
            <person name="Balcewich B."/>
            <person name="Alfa M."/>
            <person name="Bernier A.-M."/>
        </authorList>
    </citation>
    <scope>NUCLEOTIDE SEQUENCE [LARGE SCALE GENOMIC DNA]</scope>
    <source>
        <strain evidence="4 6">LCDC99A005</strain>
    </source>
</reference>
<keyword evidence="4" id="KW-0808">Transferase</keyword>
<dbReference type="PANTHER" id="PTHR11735:SF11">
    <property type="entry name" value="TRNA THREONYLCARBAMOYLADENOSINE BIOSYNTHESIS PROTEIN TSAB"/>
    <property type="match status" value="1"/>
</dbReference>
<dbReference type="GeneID" id="68875940"/>
<reference evidence="5 7" key="2">
    <citation type="submission" date="2018-06" db="EMBL/GenBank/DDBJ databases">
        <authorList>
            <consortium name="IHU Genomes"/>
        </authorList>
    </citation>
    <scope>NUCLEOTIDE SEQUENCE [LARGE SCALE GENOMIC DNA]</scope>
    <source>
        <strain evidence="5 7">NEC25</strain>
    </source>
</reference>
<evidence type="ECO:0000313" key="4">
    <source>
        <dbReference type="EMBL" id="PEG29313.1"/>
    </source>
</evidence>
<evidence type="ECO:0000313" key="3">
    <source>
        <dbReference type="EMBL" id="CAI3606244.1"/>
    </source>
</evidence>
<dbReference type="InterPro" id="IPR022496">
    <property type="entry name" value="T6A_TsaB"/>
</dbReference>
<name>A0A2A7MD27_9CLOT</name>
<dbReference type="STRING" id="137838.GCA_001458595_00865"/>
<keyword evidence="2" id="KW-0012">Acyltransferase</keyword>
<reference evidence="3" key="4">
    <citation type="submission" date="2022-10" db="EMBL/GenBank/DDBJ databases">
        <authorList>
            <person name="Aires J."/>
            <person name="Mesa V."/>
        </authorList>
    </citation>
    <scope>NUCLEOTIDE SEQUENCE</scope>
    <source>
        <strain evidence="3">Clostridium neonatale JD116</strain>
    </source>
</reference>
<proteinExistence type="predicted"/>
<evidence type="ECO:0000313" key="6">
    <source>
        <dbReference type="Proteomes" id="UP000220840"/>
    </source>
</evidence>
<dbReference type="EMBL" id="PDCJ01000004">
    <property type="protein sequence ID" value="PEG29313.1"/>
    <property type="molecule type" value="Genomic_DNA"/>
</dbReference>
<evidence type="ECO:0000313" key="7">
    <source>
        <dbReference type="Proteomes" id="UP000431451"/>
    </source>
</evidence>
<reference evidence="2" key="3">
    <citation type="submission" date="2021-10" db="EMBL/GenBank/DDBJ databases">
        <authorList>
            <person name="Mesa V."/>
        </authorList>
    </citation>
    <scope>NUCLEOTIDE SEQUENCE</scope>
    <source>
        <strain evidence="2">CC3_PB</strain>
    </source>
</reference>
<dbReference type="GO" id="GO:0016746">
    <property type="term" value="F:acyltransferase activity"/>
    <property type="evidence" value="ECO:0007669"/>
    <property type="project" value="UniProtKB-KW"/>
</dbReference>
<evidence type="ECO:0000259" key="1">
    <source>
        <dbReference type="Pfam" id="PF00814"/>
    </source>
</evidence>
<dbReference type="Proteomes" id="UP000789738">
    <property type="component" value="Unassembled WGS sequence"/>
</dbReference>
<dbReference type="EMBL" id="UWJD01000001">
    <property type="protein sequence ID" value="VCT83026.1"/>
    <property type="molecule type" value="Genomic_DNA"/>
</dbReference>
<evidence type="ECO:0000313" key="5">
    <source>
        <dbReference type="EMBL" id="VCT83026.1"/>
    </source>
</evidence>
<dbReference type="Gene3D" id="3.30.420.40">
    <property type="match status" value="2"/>
</dbReference>
<keyword evidence="6" id="KW-1185">Reference proteome</keyword>
<dbReference type="GO" id="GO:0002949">
    <property type="term" value="P:tRNA threonylcarbamoyladenosine modification"/>
    <property type="evidence" value="ECO:0007669"/>
    <property type="project" value="InterPro"/>
</dbReference>
<sequence>MITLAIDSSSKVATAALIKDDTLLGEITLNDKKEHSVILMTIIQDLLKFHKLDVNDIDGYVVSKGPGSFTGLRIGMATIKGLSFGSNKPYVSISSLDALAYSVSAFDGIICPIMDALRDSVYTCLYKSSYNSLEKLTDYSALDLDELIELIESRNEKVIFIGDGVDKYKDYLIKNCPNCNFPPSHLNLVRASSLGELGSKLLKDGKFDDPNSSPIYLKKSQAEREYEQRMKLNNECSN</sequence>
<dbReference type="Proteomes" id="UP000431451">
    <property type="component" value="Unassembled WGS sequence"/>
</dbReference>
<dbReference type="Proteomes" id="UP000220840">
    <property type="component" value="Unassembled WGS sequence"/>
</dbReference>
<dbReference type="EC" id="2.3.1.-" evidence="2"/>
<dbReference type="Proteomes" id="UP001189143">
    <property type="component" value="Unassembled WGS sequence"/>
</dbReference>
<dbReference type="PANTHER" id="PTHR11735">
    <property type="entry name" value="TRNA N6-ADENOSINE THREONYLCARBAMOYLTRANSFERASE"/>
    <property type="match status" value="1"/>
</dbReference>
<dbReference type="EMBL" id="CAKJVE010000004">
    <property type="protein sequence ID" value="CAG9711253.1"/>
    <property type="molecule type" value="Genomic_DNA"/>
</dbReference>
<dbReference type="CDD" id="cd24032">
    <property type="entry name" value="ASKHA_NBD_TsaB"/>
    <property type="match status" value="1"/>
</dbReference>
<dbReference type="OrthoDB" id="9784166at2"/>
<dbReference type="EMBL" id="CAMTCP010000231">
    <property type="protein sequence ID" value="CAI3606244.1"/>
    <property type="molecule type" value="Genomic_DNA"/>
</dbReference>
<accession>A0A2A7MD27</accession>
<organism evidence="4 6">
    <name type="scientific">Clostridium neonatale</name>
    <dbReference type="NCBI Taxonomy" id="137838"/>
    <lineage>
        <taxon>Bacteria</taxon>
        <taxon>Bacillati</taxon>
        <taxon>Bacillota</taxon>
        <taxon>Clostridia</taxon>
        <taxon>Eubacteriales</taxon>
        <taxon>Clostridiaceae</taxon>
        <taxon>Clostridium</taxon>
    </lineage>
</organism>
<dbReference type="InterPro" id="IPR000905">
    <property type="entry name" value="Gcp-like_dom"/>
</dbReference>
<gene>
    <name evidence="4" type="primary">tsaB</name>
    <name evidence="3" type="ORF">CNEO2_340055</name>
    <name evidence="2" type="ORF">CNEO_45171</name>
    <name evidence="5" type="ORF">CNEONATNEC25_00619</name>
    <name evidence="4" type="ORF">CQ394_18265</name>
</gene>
<protein>
    <submittedName>
        <fullName evidence="4">tRNA (Adenosine(37)-N6)-threonylcarbamoyltransferase complex dimerization subunit type 1 TsaB</fullName>
    </submittedName>
    <submittedName>
        <fullName evidence="2 5">tRNA threonylcarbamoyladenosine biosynthesis protein</fullName>
        <ecNumber evidence="2">2.3.1.-</ecNumber>
    </submittedName>
</protein>
<dbReference type="RefSeq" id="WP_058293796.1">
    <property type="nucleotide sequence ID" value="NZ_CAKJVD010000014.1"/>
</dbReference>
<dbReference type="SUPFAM" id="SSF53067">
    <property type="entry name" value="Actin-like ATPase domain"/>
    <property type="match status" value="2"/>
</dbReference>
<evidence type="ECO:0000313" key="2">
    <source>
        <dbReference type="EMBL" id="CAG9711253.1"/>
    </source>
</evidence>